<dbReference type="AlphaFoldDB" id="E4Y735"/>
<keyword evidence="1" id="KW-0812">Transmembrane</keyword>
<dbReference type="EMBL" id="FN654303">
    <property type="protein sequence ID" value="CBY31435.1"/>
    <property type="molecule type" value="Genomic_DNA"/>
</dbReference>
<feature type="transmembrane region" description="Helical" evidence="1">
    <location>
        <begin position="20"/>
        <end position="42"/>
    </location>
</feature>
<name>E4Y735_OIKDI</name>
<dbReference type="Pfam" id="PF10149">
    <property type="entry name" value="TM231"/>
    <property type="match status" value="1"/>
</dbReference>
<proteinExistence type="predicted"/>
<organism evidence="2">
    <name type="scientific">Oikopleura dioica</name>
    <name type="common">Tunicate</name>
    <dbReference type="NCBI Taxonomy" id="34765"/>
    <lineage>
        <taxon>Eukaryota</taxon>
        <taxon>Metazoa</taxon>
        <taxon>Chordata</taxon>
        <taxon>Tunicata</taxon>
        <taxon>Appendicularia</taxon>
        <taxon>Copelata</taxon>
        <taxon>Oikopleuridae</taxon>
        <taxon>Oikopleura</taxon>
    </lineage>
</organism>
<dbReference type="Proteomes" id="UP000011014">
    <property type="component" value="Unassembled WGS sequence"/>
</dbReference>
<keyword evidence="1" id="KW-1133">Transmembrane helix</keyword>
<dbReference type="InterPro" id="IPR019306">
    <property type="entry name" value="TMEM231"/>
</dbReference>
<sequence length="305" mass="33895">MLLWRRNIVVSHFSFASEKAAPLIYLLLGVIFIITVPVLIVFRVGEINQSASETKILIPEVKHSKEAVLILKSSTDTKIYSPGNPDLADSSETALCASSVSPNFGDASQLSIKFSCNTQDVIAFELYSYLSVKMNGFSTHDSQFLNQLIFTSASTSQIASEAFVNSEVGLRQISSIYDKSSALLPATDVNVSPALLPSSQLKIWSPDLALRNHTIRTIRFDEKHSNTRWNSGNTGDFTLTVNYEFPIVVAERNAKAPTWIKYGFIQFFAFFFALAYIFAALTDLLFESGVFANYAKIQKIQLKKD</sequence>
<feature type="transmembrane region" description="Helical" evidence="1">
    <location>
        <begin position="262"/>
        <end position="281"/>
    </location>
</feature>
<protein>
    <submittedName>
        <fullName evidence="2">Uncharacterized protein</fullName>
    </submittedName>
</protein>
<evidence type="ECO:0000313" key="2">
    <source>
        <dbReference type="EMBL" id="CBY31435.1"/>
    </source>
</evidence>
<reference evidence="2" key="1">
    <citation type="journal article" date="2010" name="Science">
        <title>Plasticity of animal genome architecture unmasked by rapid evolution of a pelagic tunicate.</title>
        <authorList>
            <person name="Denoeud F."/>
            <person name="Henriet S."/>
            <person name="Mungpakdee S."/>
            <person name="Aury J.M."/>
            <person name="Da Silva C."/>
            <person name="Brinkmann H."/>
            <person name="Mikhaleva J."/>
            <person name="Olsen L.C."/>
            <person name="Jubin C."/>
            <person name="Canestro C."/>
            <person name="Bouquet J.M."/>
            <person name="Danks G."/>
            <person name="Poulain J."/>
            <person name="Campsteijn C."/>
            <person name="Adamski M."/>
            <person name="Cross I."/>
            <person name="Yadetie F."/>
            <person name="Muffato M."/>
            <person name="Louis A."/>
            <person name="Butcher S."/>
            <person name="Tsagkogeorga G."/>
            <person name="Konrad A."/>
            <person name="Singh S."/>
            <person name="Jensen M.F."/>
            <person name="Cong E.H."/>
            <person name="Eikeseth-Otteraa H."/>
            <person name="Noel B."/>
            <person name="Anthouard V."/>
            <person name="Porcel B.M."/>
            <person name="Kachouri-Lafond R."/>
            <person name="Nishino A."/>
            <person name="Ugolini M."/>
            <person name="Chourrout P."/>
            <person name="Nishida H."/>
            <person name="Aasland R."/>
            <person name="Huzurbazar S."/>
            <person name="Westhof E."/>
            <person name="Delsuc F."/>
            <person name="Lehrach H."/>
            <person name="Reinhardt R."/>
            <person name="Weissenbach J."/>
            <person name="Roy S.W."/>
            <person name="Artiguenave F."/>
            <person name="Postlethwait J.H."/>
            <person name="Manak J.R."/>
            <person name="Thompson E.M."/>
            <person name="Jaillon O."/>
            <person name="Du Pasquier L."/>
            <person name="Boudinot P."/>
            <person name="Liberles D.A."/>
            <person name="Volff J.N."/>
            <person name="Philippe H."/>
            <person name="Lenhard B."/>
            <person name="Roest Crollius H."/>
            <person name="Wincker P."/>
            <person name="Chourrout D."/>
        </authorList>
    </citation>
    <scope>NUCLEOTIDE SEQUENCE [LARGE SCALE GENOMIC DNA]</scope>
</reference>
<accession>E4Y735</accession>
<gene>
    <name evidence="2" type="ORF">GSOID_T00025340001</name>
</gene>
<keyword evidence="1" id="KW-0472">Membrane</keyword>
<evidence type="ECO:0000256" key="1">
    <source>
        <dbReference type="SAM" id="Phobius"/>
    </source>
</evidence>